<evidence type="ECO:0000313" key="2">
    <source>
        <dbReference type="EMBL" id="KIL64819.1"/>
    </source>
</evidence>
<dbReference type="Proteomes" id="UP000054549">
    <property type="component" value="Unassembled WGS sequence"/>
</dbReference>
<dbReference type="HOGENOM" id="CLU_707823_0_0_1"/>
<evidence type="ECO:0000256" key="1">
    <source>
        <dbReference type="SAM" id="MobiDB-lite"/>
    </source>
</evidence>
<reference evidence="2 3" key="1">
    <citation type="submission" date="2014-04" db="EMBL/GenBank/DDBJ databases">
        <title>Evolutionary Origins and Diversification of the Mycorrhizal Mutualists.</title>
        <authorList>
            <consortium name="DOE Joint Genome Institute"/>
            <consortium name="Mycorrhizal Genomics Consortium"/>
            <person name="Kohler A."/>
            <person name="Kuo A."/>
            <person name="Nagy L.G."/>
            <person name="Floudas D."/>
            <person name="Copeland A."/>
            <person name="Barry K.W."/>
            <person name="Cichocki N."/>
            <person name="Veneault-Fourrey C."/>
            <person name="LaButti K."/>
            <person name="Lindquist E.A."/>
            <person name="Lipzen A."/>
            <person name="Lundell T."/>
            <person name="Morin E."/>
            <person name="Murat C."/>
            <person name="Riley R."/>
            <person name="Ohm R."/>
            <person name="Sun H."/>
            <person name="Tunlid A."/>
            <person name="Henrissat B."/>
            <person name="Grigoriev I.V."/>
            <person name="Hibbett D.S."/>
            <person name="Martin F."/>
        </authorList>
    </citation>
    <scope>NUCLEOTIDE SEQUENCE [LARGE SCALE GENOMIC DNA]</scope>
    <source>
        <strain evidence="2 3">Koide BX008</strain>
    </source>
</reference>
<accession>A0A0C2TDB8</accession>
<dbReference type="InParanoid" id="A0A0C2TDB8"/>
<gene>
    <name evidence="2" type="ORF">M378DRAFT_564481</name>
</gene>
<dbReference type="EMBL" id="KN818246">
    <property type="protein sequence ID" value="KIL64819.1"/>
    <property type="molecule type" value="Genomic_DNA"/>
</dbReference>
<feature type="compositionally biased region" description="Basic and acidic residues" evidence="1">
    <location>
        <begin position="377"/>
        <end position="390"/>
    </location>
</feature>
<evidence type="ECO:0000313" key="3">
    <source>
        <dbReference type="Proteomes" id="UP000054549"/>
    </source>
</evidence>
<sequence>MRDISMSPKPLDFAKIAQSYTSFIDKNGSVSLKKKQRNSTLDGVNVHALAKSTRKTLKRLAPFCLLRPIGPVRDDALVNEILVKIKGLIDGIDSSMLATQAALRLANEVLRLAETTKSPTDQKSGIVPRRAIEGMEKEKLAGIATLGEKYAQQSGTIFKDVAQDLHEVAAMTKEKRDVMVIVPLLDPDQPDQKSLHDVGFDLHANLNLLTDFAEQVSALADWLAFVRKEIEFASAAASQSQNTGPDAQPASPTLPGAMTLPLMLNVGVWTKIQVDYHSYFRTIRQVQSHYHNLVSASFEAWQLSAKSISIFSPEDGSDSDRPMSPSPPAPPPNPTPTSPTNSKLSIKKVQEFLSTRFSPRPEVKGLFPTSSSTSGPSERKGKGKEKEKRE</sequence>
<proteinExistence type="predicted"/>
<keyword evidence="3" id="KW-1185">Reference proteome</keyword>
<organism evidence="2 3">
    <name type="scientific">Amanita muscaria (strain Koide BX008)</name>
    <dbReference type="NCBI Taxonomy" id="946122"/>
    <lineage>
        <taxon>Eukaryota</taxon>
        <taxon>Fungi</taxon>
        <taxon>Dikarya</taxon>
        <taxon>Basidiomycota</taxon>
        <taxon>Agaricomycotina</taxon>
        <taxon>Agaricomycetes</taxon>
        <taxon>Agaricomycetidae</taxon>
        <taxon>Agaricales</taxon>
        <taxon>Pluteineae</taxon>
        <taxon>Amanitaceae</taxon>
        <taxon>Amanita</taxon>
    </lineage>
</organism>
<feature type="region of interest" description="Disordered" evidence="1">
    <location>
        <begin position="312"/>
        <end position="390"/>
    </location>
</feature>
<feature type="compositionally biased region" description="Pro residues" evidence="1">
    <location>
        <begin position="324"/>
        <end position="337"/>
    </location>
</feature>
<name>A0A0C2TDB8_AMAMK</name>
<protein>
    <submittedName>
        <fullName evidence="2">Uncharacterized protein</fullName>
    </submittedName>
</protein>
<dbReference type="OrthoDB" id="3056056at2759"/>
<dbReference type="AlphaFoldDB" id="A0A0C2TDB8"/>